<feature type="domain" description="Pentraxin (PTX)" evidence="10">
    <location>
        <begin position="26"/>
        <end position="221"/>
    </location>
</feature>
<dbReference type="InParanoid" id="H0XR12"/>
<dbReference type="GO" id="GO:0045087">
    <property type="term" value="P:innate immune response"/>
    <property type="evidence" value="ECO:0007669"/>
    <property type="project" value="TreeGrafter"/>
</dbReference>
<dbReference type="InterPro" id="IPR013320">
    <property type="entry name" value="ConA-like_dom_sf"/>
</dbReference>
<keyword evidence="5 9" id="KW-0106">Calcium</keyword>
<keyword evidence="12" id="KW-1185">Reference proteome</keyword>
<reference evidence="12" key="1">
    <citation type="submission" date="2011-03" db="EMBL/GenBank/DDBJ databases">
        <title>Version 3 of the genome sequence of Otolemur garnettii (Bushbaby).</title>
        <authorList>
            <consortium name="The Broad Institute Genome Sequencing Platform"/>
            <person name="Di Palma F."/>
            <person name="Johnson J."/>
            <person name="Lander E.S."/>
            <person name="Lindblad-Toh K."/>
            <person name="Jaffe D.B."/>
            <person name="Gnerre S."/>
            <person name="MacCallum I."/>
            <person name="Przybylski D."/>
            <person name="Ribeiro F.J."/>
            <person name="Burton J.N."/>
            <person name="Walker B.J."/>
            <person name="Sharpe T."/>
            <person name="Hall G."/>
        </authorList>
    </citation>
    <scope>NUCLEOTIDE SEQUENCE [LARGE SCALE GENOMIC DNA]</scope>
</reference>
<evidence type="ECO:0000313" key="11">
    <source>
        <dbReference type="Ensembl" id="ENSOGAP00000018554.1"/>
    </source>
</evidence>
<feature type="disulfide bond" evidence="8">
    <location>
        <begin position="57"/>
        <end position="116"/>
    </location>
</feature>
<dbReference type="OMA" id="SEPSWEQ"/>
<dbReference type="InterPro" id="IPR051005">
    <property type="entry name" value="Pentraxin_domain"/>
</dbReference>
<evidence type="ECO:0000256" key="5">
    <source>
        <dbReference type="ARBA" id="ARBA00022837"/>
    </source>
</evidence>
<evidence type="ECO:0000313" key="12">
    <source>
        <dbReference type="Proteomes" id="UP000005225"/>
    </source>
</evidence>
<evidence type="ECO:0000256" key="9">
    <source>
        <dbReference type="RuleBase" id="RU362112"/>
    </source>
</evidence>
<reference evidence="11" key="2">
    <citation type="submission" date="2025-08" db="UniProtKB">
        <authorList>
            <consortium name="Ensembl"/>
        </authorList>
    </citation>
    <scope>IDENTIFICATION</scope>
</reference>
<comment type="similarity">
    <text evidence="7 9">Belongs to the pentraxin family.</text>
</comment>
<dbReference type="GO" id="GO:0002526">
    <property type="term" value="P:acute inflammatory response"/>
    <property type="evidence" value="ECO:0007669"/>
    <property type="project" value="UniProtKB-ARBA"/>
</dbReference>
<comment type="subcellular location">
    <subcellularLocation>
        <location evidence="1 9">Secreted</location>
    </subcellularLocation>
</comment>
<proteinExistence type="inferred from homology"/>
<dbReference type="GeneTree" id="ENSGT01100000263515"/>
<dbReference type="Gene3D" id="2.60.120.200">
    <property type="match status" value="1"/>
</dbReference>
<dbReference type="GO" id="GO:0005615">
    <property type="term" value="C:extracellular space"/>
    <property type="evidence" value="ECO:0007669"/>
    <property type="project" value="TreeGrafter"/>
</dbReference>
<dbReference type="PROSITE" id="PS51828">
    <property type="entry name" value="PTX_2"/>
    <property type="match status" value="1"/>
</dbReference>
<comment type="cofactor">
    <cofactor evidence="9">
        <name>Ca(2+)</name>
        <dbReference type="ChEBI" id="CHEBI:29108"/>
    </cofactor>
    <text evidence="9">Binds 2 calcium ions per subunit.</text>
</comment>
<dbReference type="PROSITE" id="PS00289">
    <property type="entry name" value="PTX_1"/>
    <property type="match status" value="1"/>
</dbReference>
<dbReference type="InterPro" id="IPR001759">
    <property type="entry name" value="PTX_dom"/>
</dbReference>
<dbReference type="eggNOG" id="ENOG502S201">
    <property type="taxonomic scope" value="Eukaryota"/>
</dbReference>
<dbReference type="GO" id="GO:0046872">
    <property type="term" value="F:metal ion binding"/>
    <property type="evidence" value="ECO:0007669"/>
    <property type="project" value="UniProtKB-KW"/>
</dbReference>
<dbReference type="SMART" id="SM00159">
    <property type="entry name" value="PTX"/>
    <property type="match status" value="1"/>
</dbReference>
<dbReference type="Pfam" id="PF00354">
    <property type="entry name" value="Pentaxin"/>
    <property type="match status" value="1"/>
</dbReference>
<keyword evidence="4" id="KW-0732">Signal</keyword>
<dbReference type="PANTHER" id="PTHR45869:SF6">
    <property type="entry name" value="MUCOSAL PENTRAXIN-RELATED"/>
    <property type="match status" value="1"/>
</dbReference>
<dbReference type="CDD" id="cd00152">
    <property type="entry name" value="PTX"/>
    <property type="match status" value="1"/>
</dbReference>
<name>H0XR12_OTOGA</name>
<dbReference type="Ensembl" id="ENSOGAT00000032285.1">
    <property type="protein sequence ID" value="ENSOGAP00000018554.1"/>
    <property type="gene ID" value="ENSOGAG00000030893.1"/>
</dbReference>
<dbReference type="SUPFAM" id="SSF49899">
    <property type="entry name" value="Concanavalin A-like lectins/glucanases"/>
    <property type="match status" value="1"/>
</dbReference>
<keyword evidence="6 8" id="KW-1015">Disulfide bond</keyword>
<evidence type="ECO:0000256" key="1">
    <source>
        <dbReference type="ARBA" id="ARBA00004613"/>
    </source>
</evidence>
<sequence length="221" mass="24904">LCKLLHAIYTLSGLSVYNYLFSTDMKGKVFIFPQESATAYVSLIPRVHKPLQNFTLCLKAFTDLSRSYSLFSYNTRTQENALLLFVKKVGVYELYIGNSWVTFNAPPSPYSPVHVCTSWESASGIAELWVNGKLLGRKGVRKGYTVGLDAKIILGQEQDSFGGKFDIAQSLVGEIWDVTLWDHVLPLKDMCDSCYSGNILNWQDLTYEENGYVVTKPKVWA</sequence>
<comment type="subunit">
    <text evidence="9">Homopentamer. Pentaxin (or pentraxin) have a discoid arrangement of 5 non-covalently bound subunits.</text>
</comment>
<dbReference type="PANTHER" id="PTHR45869">
    <property type="entry name" value="C-REACTIVE PROTEIN-RELATED"/>
    <property type="match status" value="1"/>
</dbReference>
<dbReference type="GO" id="GO:0001849">
    <property type="term" value="F:complement component C1q complex binding"/>
    <property type="evidence" value="ECO:0007669"/>
    <property type="project" value="TreeGrafter"/>
</dbReference>
<evidence type="ECO:0000256" key="7">
    <source>
        <dbReference type="ARBA" id="ARBA00038102"/>
    </source>
</evidence>
<dbReference type="EMBL" id="AAQR03118774">
    <property type="status" value="NOT_ANNOTATED_CDS"/>
    <property type="molecule type" value="Genomic_DNA"/>
</dbReference>
<dbReference type="AlphaFoldDB" id="H0XR12"/>
<evidence type="ECO:0000256" key="3">
    <source>
        <dbReference type="ARBA" id="ARBA00022723"/>
    </source>
</evidence>
<reference evidence="11" key="3">
    <citation type="submission" date="2025-09" db="UniProtKB">
        <authorList>
            <consortium name="Ensembl"/>
        </authorList>
    </citation>
    <scope>IDENTIFICATION</scope>
</reference>
<evidence type="ECO:0000256" key="4">
    <source>
        <dbReference type="ARBA" id="ARBA00022729"/>
    </source>
</evidence>
<evidence type="ECO:0000256" key="8">
    <source>
        <dbReference type="PROSITE-ProRule" id="PRU01172"/>
    </source>
</evidence>
<organism evidence="11 12">
    <name type="scientific">Otolemur garnettii</name>
    <name type="common">Small-eared galago</name>
    <name type="synonym">Garnett's greater bushbaby</name>
    <dbReference type="NCBI Taxonomy" id="30611"/>
    <lineage>
        <taxon>Eukaryota</taxon>
        <taxon>Metazoa</taxon>
        <taxon>Chordata</taxon>
        <taxon>Craniata</taxon>
        <taxon>Vertebrata</taxon>
        <taxon>Euteleostomi</taxon>
        <taxon>Mammalia</taxon>
        <taxon>Eutheria</taxon>
        <taxon>Euarchontoglires</taxon>
        <taxon>Primates</taxon>
        <taxon>Strepsirrhini</taxon>
        <taxon>Lorisiformes</taxon>
        <taxon>Galagidae</taxon>
        <taxon>Otolemur</taxon>
    </lineage>
</organism>
<evidence type="ECO:0000256" key="6">
    <source>
        <dbReference type="ARBA" id="ARBA00023157"/>
    </source>
</evidence>
<accession>H0XR12</accession>
<keyword evidence="2" id="KW-0964">Secreted</keyword>
<protein>
    <recommendedName>
        <fullName evidence="9">Pentraxin family member</fullName>
    </recommendedName>
</protein>
<keyword evidence="3 9" id="KW-0479">Metal-binding</keyword>
<evidence type="ECO:0000256" key="2">
    <source>
        <dbReference type="ARBA" id="ARBA00022525"/>
    </source>
</evidence>
<dbReference type="PRINTS" id="PR00895">
    <property type="entry name" value="PENTAXIN"/>
</dbReference>
<dbReference type="Proteomes" id="UP000005225">
    <property type="component" value="Unassembled WGS sequence"/>
</dbReference>
<dbReference type="FunFam" id="2.60.120.200:FF:000070">
    <property type="entry name" value="Serum amyloid P-component"/>
    <property type="match status" value="1"/>
</dbReference>
<evidence type="ECO:0000259" key="10">
    <source>
        <dbReference type="PROSITE" id="PS51828"/>
    </source>
</evidence>
<dbReference type="InterPro" id="IPR030476">
    <property type="entry name" value="Pentaxin_CS"/>
</dbReference>